<dbReference type="Proteomes" id="UP000646827">
    <property type="component" value="Unassembled WGS sequence"/>
</dbReference>
<evidence type="ECO:0000313" key="21">
    <source>
        <dbReference type="Proteomes" id="UP000646827"/>
    </source>
</evidence>
<evidence type="ECO:0000313" key="20">
    <source>
        <dbReference type="EMBL" id="KAG2219926.1"/>
    </source>
</evidence>
<dbReference type="OrthoDB" id="2020634at2759"/>
<evidence type="ECO:0000256" key="7">
    <source>
        <dbReference type="ARBA" id="ARBA00022448"/>
    </source>
</evidence>
<keyword evidence="21" id="KW-1185">Reference proteome</keyword>
<feature type="non-terminal residue" evidence="20">
    <location>
        <position position="1"/>
    </location>
</feature>
<comment type="catalytic activity">
    <reaction evidence="16">
        <text>a 1,2-diacyl-sn-glycero-3-phospho-(1D-myo-inositol-3-phosphate)(in) = a 1,2-diacyl-sn-glycero-3-phospho-(1D-myo-inositol-3-phosphate)(out)</text>
        <dbReference type="Rhea" id="RHEA:67920"/>
        <dbReference type="ChEBI" id="CHEBI:58088"/>
    </reaction>
</comment>
<dbReference type="GO" id="GO:0000422">
    <property type="term" value="P:autophagy of mitochondrion"/>
    <property type="evidence" value="ECO:0007669"/>
    <property type="project" value="TreeGrafter"/>
</dbReference>
<evidence type="ECO:0000256" key="4">
    <source>
        <dbReference type="ARBA" id="ARBA00004653"/>
    </source>
</evidence>
<evidence type="ECO:0000256" key="15">
    <source>
        <dbReference type="ARBA" id="ARBA00024615"/>
    </source>
</evidence>
<reference evidence="20 21" key="1">
    <citation type="submission" date="2020-12" db="EMBL/GenBank/DDBJ databases">
        <title>Metabolic potential, ecology and presence of endohyphal bacteria is reflected in genomic diversity of Mucoromycotina.</title>
        <authorList>
            <person name="Muszewska A."/>
            <person name="Okrasinska A."/>
            <person name="Steczkiewicz K."/>
            <person name="Drgas O."/>
            <person name="Orlowska M."/>
            <person name="Perlinska-Lenart U."/>
            <person name="Aleksandrzak-Piekarczyk T."/>
            <person name="Szatraj K."/>
            <person name="Zielenkiewicz U."/>
            <person name="Pilsyk S."/>
            <person name="Malc E."/>
            <person name="Mieczkowski P."/>
            <person name="Kruszewska J.S."/>
            <person name="Biernat P."/>
            <person name="Pawlowska J."/>
        </authorList>
    </citation>
    <scope>NUCLEOTIDE SEQUENCE [LARGE SCALE GENOMIC DNA]</scope>
    <source>
        <strain evidence="20 21">CBS 142.35</strain>
    </source>
</reference>
<dbReference type="GO" id="GO:0005776">
    <property type="term" value="C:autophagosome"/>
    <property type="evidence" value="ECO:0007669"/>
    <property type="project" value="TreeGrafter"/>
</dbReference>
<evidence type="ECO:0000256" key="6">
    <source>
        <dbReference type="ARBA" id="ARBA00018074"/>
    </source>
</evidence>
<comment type="function">
    <text evidence="18">Phospholipid scramblase involved in autophagy. Cycles between the preautophagosomal structure/phagophore assembly site (PAS) and the cytoplasmic vesicle pool and supplies membrane for the growing autophagosome. Lipid scramblase activity plays a key role in preautophagosomal structure/phagophore assembly by distributing the phospholipids that arrive through ATG2 from the cytoplasmic to the luminal leaflet of the bilayer, thereby driving autophagosomal membrane expansion.</text>
</comment>
<organism evidence="20 21">
    <name type="scientific">Circinella minor</name>
    <dbReference type="NCBI Taxonomy" id="1195481"/>
    <lineage>
        <taxon>Eukaryota</taxon>
        <taxon>Fungi</taxon>
        <taxon>Fungi incertae sedis</taxon>
        <taxon>Mucoromycota</taxon>
        <taxon>Mucoromycotina</taxon>
        <taxon>Mucoromycetes</taxon>
        <taxon>Mucorales</taxon>
        <taxon>Lichtheimiaceae</taxon>
        <taxon>Circinella</taxon>
    </lineage>
</organism>
<keyword evidence="11" id="KW-0333">Golgi apparatus</keyword>
<evidence type="ECO:0000256" key="11">
    <source>
        <dbReference type="ARBA" id="ARBA00023034"/>
    </source>
</evidence>
<feature type="region of interest" description="Disordered" evidence="19">
    <location>
        <begin position="1"/>
        <end position="24"/>
    </location>
</feature>
<comment type="similarity">
    <text evidence="5 18">Belongs to the ATG9 family.</text>
</comment>
<protein>
    <recommendedName>
        <fullName evidence="6 18">Autophagy-related protein 9</fullName>
    </recommendedName>
</protein>
<feature type="region of interest" description="Disordered" evidence="19">
    <location>
        <begin position="85"/>
        <end position="121"/>
    </location>
</feature>
<feature type="compositionally biased region" description="Polar residues" evidence="19">
    <location>
        <begin position="106"/>
        <end position="121"/>
    </location>
</feature>
<feature type="transmembrane region" description="Helical" evidence="18">
    <location>
        <begin position="490"/>
        <end position="508"/>
    </location>
</feature>
<evidence type="ECO:0000256" key="16">
    <source>
        <dbReference type="ARBA" id="ARBA00024621"/>
    </source>
</evidence>
<comment type="catalytic activity">
    <reaction evidence="15">
        <text>a 1,2-diacyl-sn-glycero-3-phosphoethanolamine(in) = a 1,2-diacyl-sn-glycero-3-phosphoethanolamine(out)</text>
        <dbReference type="Rhea" id="RHEA:38895"/>
        <dbReference type="ChEBI" id="CHEBI:64612"/>
    </reaction>
</comment>
<evidence type="ECO:0000256" key="1">
    <source>
        <dbReference type="ARBA" id="ARBA00004439"/>
    </source>
</evidence>
<evidence type="ECO:0000256" key="18">
    <source>
        <dbReference type="RuleBase" id="RU364027"/>
    </source>
</evidence>
<keyword evidence="8 18" id="KW-0812">Transmembrane</keyword>
<dbReference type="PANTHER" id="PTHR13038">
    <property type="entry name" value="APG9 AUTOPHAGY 9"/>
    <property type="match status" value="1"/>
</dbReference>
<evidence type="ECO:0000256" key="17">
    <source>
        <dbReference type="ARBA" id="ARBA00024631"/>
    </source>
</evidence>
<feature type="compositionally biased region" description="Acidic residues" evidence="19">
    <location>
        <begin position="713"/>
        <end position="723"/>
    </location>
</feature>
<keyword evidence="10 18" id="KW-0072">Autophagy</keyword>
<evidence type="ECO:0000256" key="8">
    <source>
        <dbReference type="ARBA" id="ARBA00022692"/>
    </source>
</evidence>
<dbReference type="GO" id="GO:0034497">
    <property type="term" value="P:protein localization to phagophore assembly site"/>
    <property type="evidence" value="ECO:0007669"/>
    <property type="project" value="TreeGrafter"/>
</dbReference>
<evidence type="ECO:0000256" key="12">
    <source>
        <dbReference type="ARBA" id="ARBA00023055"/>
    </source>
</evidence>
<proteinExistence type="inferred from homology"/>
<keyword evidence="9 18" id="KW-1133">Transmembrane helix</keyword>
<comment type="catalytic activity">
    <reaction evidence="14">
        <text>a 1,2-diacyl-sn-glycero-3-phospho-L-serine(in) = a 1,2-diacyl-sn-glycero-3-phospho-L-serine(out)</text>
        <dbReference type="Rhea" id="RHEA:38663"/>
        <dbReference type="ChEBI" id="CHEBI:57262"/>
    </reaction>
</comment>
<dbReference type="EMBL" id="JAEPRB010000158">
    <property type="protein sequence ID" value="KAG2219926.1"/>
    <property type="molecule type" value="Genomic_DNA"/>
</dbReference>
<feature type="transmembrane region" description="Helical" evidence="18">
    <location>
        <begin position="367"/>
        <end position="391"/>
    </location>
</feature>
<dbReference type="GO" id="GO:0030659">
    <property type="term" value="C:cytoplasmic vesicle membrane"/>
    <property type="evidence" value="ECO:0007669"/>
    <property type="project" value="UniProtKB-SubCell"/>
</dbReference>
<gene>
    <name evidence="20" type="ORF">INT45_010440</name>
</gene>
<evidence type="ECO:0000256" key="2">
    <source>
        <dbReference type="ARBA" id="ARBA00004477"/>
    </source>
</evidence>
<evidence type="ECO:0000256" key="3">
    <source>
        <dbReference type="ARBA" id="ARBA00004511"/>
    </source>
</evidence>
<evidence type="ECO:0000256" key="5">
    <source>
        <dbReference type="ARBA" id="ARBA00006185"/>
    </source>
</evidence>
<name>A0A8H7RZC2_9FUNG</name>
<accession>A0A8H7RZC2</accession>
<comment type="caution">
    <text evidence="20">The sequence shown here is derived from an EMBL/GenBank/DDBJ whole genome shotgun (WGS) entry which is preliminary data.</text>
</comment>
<dbReference type="GO" id="GO:0034727">
    <property type="term" value="P:piecemeal microautophagy of the nucleus"/>
    <property type="evidence" value="ECO:0007669"/>
    <property type="project" value="TreeGrafter"/>
</dbReference>
<evidence type="ECO:0000256" key="10">
    <source>
        <dbReference type="ARBA" id="ARBA00023006"/>
    </source>
</evidence>
<dbReference type="GO" id="GO:0061709">
    <property type="term" value="P:reticulophagy"/>
    <property type="evidence" value="ECO:0007669"/>
    <property type="project" value="TreeGrafter"/>
</dbReference>
<evidence type="ECO:0000256" key="14">
    <source>
        <dbReference type="ARBA" id="ARBA00024479"/>
    </source>
</evidence>
<dbReference type="GO" id="GO:0005789">
    <property type="term" value="C:endoplasmic reticulum membrane"/>
    <property type="evidence" value="ECO:0007669"/>
    <property type="project" value="UniProtKB-SubCell"/>
</dbReference>
<dbReference type="AlphaFoldDB" id="A0A8H7RZC2"/>
<comment type="subcellular location">
    <subcellularLocation>
        <location evidence="1">Cytoplasmic vesicle membrane</location>
        <topology evidence="1">Multi-pass membrane protein</topology>
    </subcellularLocation>
    <subcellularLocation>
        <location evidence="2">Endoplasmic reticulum membrane</location>
        <topology evidence="2">Multi-pass membrane protein</topology>
    </subcellularLocation>
    <subcellularLocation>
        <location evidence="4">Golgi apparatus membrane</location>
        <topology evidence="4">Multi-pass membrane protein</topology>
    </subcellularLocation>
    <subcellularLocation>
        <location evidence="3 18">Preautophagosomal structure membrane</location>
        <topology evidence="3 18">Multi-pass membrane protein</topology>
    </subcellularLocation>
</comment>
<feature type="transmembrane region" description="Helical" evidence="18">
    <location>
        <begin position="206"/>
        <end position="223"/>
    </location>
</feature>
<dbReference type="PANTHER" id="PTHR13038:SF10">
    <property type="entry name" value="AUTOPHAGY-RELATED PROTEIN 9"/>
    <property type="match status" value="1"/>
</dbReference>
<feature type="region of interest" description="Disordered" evidence="19">
    <location>
        <begin position="667"/>
        <end position="701"/>
    </location>
</feature>
<feature type="compositionally biased region" description="Low complexity" evidence="19">
    <location>
        <begin position="89"/>
        <end position="105"/>
    </location>
</feature>
<keyword evidence="13 18" id="KW-0472">Membrane</keyword>
<feature type="compositionally biased region" description="Basic and acidic residues" evidence="19">
    <location>
        <begin position="724"/>
        <end position="734"/>
    </location>
</feature>
<evidence type="ECO:0000256" key="13">
    <source>
        <dbReference type="ARBA" id="ARBA00023136"/>
    </source>
</evidence>
<dbReference type="GO" id="GO:0006869">
    <property type="term" value="P:lipid transport"/>
    <property type="evidence" value="ECO:0007669"/>
    <property type="project" value="UniProtKB-KW"/>
</dbReference>
<dbReference type="Pfam" id="PF04109">
    <property type="entry name" value="ATG9"/>
    <property type="match status" value="1"/>
</dbReference>
<evidence type="ECO:0000256" key="19">
    <source>
        <dbReference type="SAM" id="MobiDB-lite"/>
    </source>
</evidence>
<evidence type="ECO:0000256" key="9">
    <source>
        <dbReference type="ARBA" id="ARBA00022989"/>
    </source>
</evidence>
<feature type="transmembrane region" description="Helical" evidence="18">
    <location>
        <begin position="163"/>
        <end position="186"/>
    </location>
</feature>
<sequence>KNNNNKKMNRSRLLHSEEDEEYGMEESITSMNHNNNNIINRPRRFLLQRHNNNKYQQVPTSVIDNDDDDDISEDLEAPASLMLEEQDQEQQQYQQNNNNNNNNNNTELPQPATTSSKSTRQNITIHDRTTWRWANVNDLDDFFKRVYSYYMGRGMYCILLARFLNLLTLAFVIGFSTFLIGCVEYTEIPNHSSLSDVLVSQCISRLSGTTTMFLIIFILWWAWQALKFILDWPALKEMHEFYHHLLEIPDEDIQTVSWQTVLERITNIHESNPTTASTSPYRVDEHAVTSRIMREENYLIALFNKRLLNITIPLPVLCNMHVFTRDLEWNVAFCVLSYVFNERGQLRKRFLQEKNRHLLAAGLRRRFVFMGWLNFIFAPFILVYLLAFFFFRYFEEYHKNPGEIGTRAFSPYAKWKFREYNELPHFFKARLSSCNGLANKYVDQFPKEKSALVARFVAFISGSFAGVLAIVTLFDSEALLNFEISPNGTILFYLGLFGTVFAVSRGMIPDEHLIFEPEEILQQVMKFTHYCPEEWHGKLHTDEVRGHFCQLFTYKVMLFVQELLSVIFTPLVLWFSLPTSAEQIIDAFREFTVHVDGLGYVCSFSQFDFNKHGDAKYGAQTQAEEEHLMSNDGKMEKSFLNFKANNPGWEPTDIEGSMYLTRISEFQKSKRARDEPSTSPLRLNRYGVPEGHEPSNLGDSFTRTTHDVVAWEPEEEEDGEEQDEGGHHYNQQREQRHRIIGLLNEVYDLNNKPIP</sequence>
<comment type="catalytic activity">
    <reaction evidence="17">
        <text>a 1,2-diacyl-sn-glycero-3-phosphocholine(in) = a 1,2-diacyl-sn-glycero-3-phosphocholine(out)</text>
        <dbReference type="Rhea" id="RHEA:38571"/>
        <dbReference type="ChEBI" id="CHEBI:57643"/>
    </reaction>
</comment>
<feature type="compositionally biased region" description="Basic and acidic residues" evidence="19">
    <location>
        <begin position="667"/>
        <end position="676"/>
    </location>
</feature>
<feature type="region of interest" description="Disordered" evidence="19">
    <location>
        <begin position="713"/>
        <end position="735"/>
    </location>
</feature>
<dbReference type="InterPro" id="IPR007241">
    <property type="entry name" value="Autophagy-rel_prot_9"/>
</dbReference>
<keyword evidence="7 18" id="KW-0813">Transport</keyword>
<feature type="transmembrane region" description="Helical" evidence="18">
    <location>
        <begin position="452"/>
        <end position="474"/>
    </location>
</feature>
<dbReference type="GO" id="GO:0034045">
    <property type="term" value="C:phagophore assembly site membrane"/>
    <property type="evidence" value="ECO:0007669"/>
    <property type="project" value="UniProtKB-SubCell"/>
</dbReference>
<keyword evidence="12 18" id="KW-0445">Lipid transport</keyword>
<dbReference type="GO" id="GO:0000139">
    <property type="term" value="C:Golgi membrane"/>
    <property type="evidence" value="ECO:0007669"/>
    <property type="project" value="UniProtKB-SubCell"/>
</dbReference>